<evidence type="ECO:0000256" key="7">
    <source>
        <dbReference type="ARBA" id="ARBA00023315"/>
    </source>
</evidence>
<dbReference type="SUPFAM" id="SSF53901">
    <property type="entry name" value="Thiolase-like"/>
    <property type="match status" value="2"/>
</dbReference>
<dbReference type="PANTHER" id="PTHR11712">
    <property type="entry name" value="POLYKETIDE SYNTHASE-RELATED"/>
    <property type="match status" value="1"/>
</dbReference>
<protein>
    <recommendedName>
        <fullName evidence="8">Ketosynthase family 3 (KS3) domain-containing protein</fullName>
    </recommendedName>
</protein>
<dbReference type="NCBIfam" id="NF004970">
    <property type="entry name" value="PRK06333.1"/>
    <property type="match status" value="1"/>
</dbReference>
<dbReference type="NCBIfam" id="TIGR03150">
    <property type="entry name" value="fabF"/>
    <property type="match status" value="1"/>
</dbReference>
<keyword evidence="2" id="KW-0444">Lipid biosynthesis</keyword>
<comment type="similarity">
    <text evidence="1">Belongs to the thiolase-like superfamily. Beta-ketoacyl-ACP synthases family.</text>
</comment>
<keyword evidence="4" id="KW-0276">Fatty acid metabolism</keyword>
<gene>
    <name evidence="9" type="ORF">S01H4_00106</name>
</gene>
<evidence type="ECO:0000256" key="5">
    <source>
        <dbReference type="ARBA" id="ARBA00023098"/>
    </source>
</evidence>
<comment type="caution">
    <text evidence="9">The sequence shown here is derived from an EMBL/GenBank/DDBJ whole genome shotgun (WGS) entry which is preliminary data.</text>
</comment>
<evidence type="ECO:0000259" key="8">
    <source>
        <dbReference type="PROSITE" id="PS52004"/>
    </source>
</evidence>
<dbReference type="Pfam" id="PF02801">
    <property type="entry name" value="Ketoacyl-synt_C"/>
    <property type="match status" value="1"/>
</dbReference>
<evidence type="ECO:0000256" key="4">
    <source>
        <dbReference type="ARBA" id="ARBA00022832"/>
    </source>
</evidence>
<keyword evidence="5" id="KW-0443">Lipid metabolism</keyword>
<reference evidence="9" key="1">
    <citation type="journal article" date="2014" name="Front. Microbiol.">
        <title>High frequency of phylogenetically diverse reductive dehalogenase-homologous genes in deep subseafloor sedimentary metagenomes.</title>
        <authorList>
            <person name="Kawai M."/>
            <person name="Futagami T."/>
            <person name="Toyoda A."/>
            <person name="Takaki Y."/>
            <person name="Nishi S."/>
            <person name="Hori S."/>
            <person name="Arai W."/>
            <person name="Tsubouchi T."/>
            <person name="Morono Y."/>
            <person name="Uchiyama I."/>
            <person name="Ito T."/>
            <person name="Fujiyama A."/>
            <person name="Inagaki F."/>
            <person name="Takami H."/>
        </authorList>
    </citation>
    <scope>NUCLEOTIDE SEQUENCE</scope>
    <source>
        <strain evidence="9">Expedition CK06-06</strain>
    </source>
</reference>
<keyword evidence="3" id="KW-0808">Transferase</keyword>
<dbReference type="PANTHER" id="PTHR11712:SF336">
    <property type="entry name" value="3-OXOACYL-[ACYL-CARRIER-PROTEIN] SYNTHASE, MITOCHONDRIAL"/>
    <property type="match status" value="1"/>
</dbReference>
<evidence type="ECO:0000256" key="6">
    <source>
        <dbReference type="ARBA" id="ARBA00023160"/>
    </source>
</evidence>
<dbReference type="InterPro" id="IPR020841">
    <property type="entry name" value="PKS_Beta-ketoAc_synthase_dom"/>
</dbReference>
<dbReference type="InterPro" id="IPR017568">
    <property type="entry name" value="3-oxoacyl-ACP_synth-2"/>
</dbReference>
<dbReference type="FunFam" id="3.40.47.10:FF:000009">
    <property type="entry name" value="3-oxoacyl-[acyl-carrier-protein] synthase 2"/>
    <property type="match status" value="1"/>
</dbReference>
<name>X0YXP7_9ZZZZ</name>
<dbReference type="GO" id="GO:0005829">
    <property type="term" value="C:cytosol"/>
    <property type="evidence" value="ECO:0007669"/>
    <property type="project" value="TreeGrafter"/>
</dbReference>
<dbReference type="InterPro" id="IPR000794">
    <property type="entry name" value="Beta-ketoacyl_synthase"/>
</dbReference>
<feature type="domain" description="Ketosynthase family 3 (KS3)" evidence="8">
    <location>
        <begin position="2"/>
        <end position="410"/>
    </location>
</feature>
<dbReference type="NCBIfam" id="NF005589">
    <property type="entry name" value="PRK07314.1"/>
    <property type="match status" value="1"/>
</dbReference>
<dbReference type="InterPro" id="IPR018201">
    <property type="entry name" value="Ketoacyl_synth_AS"/>
</dbReference>
<proteinExistence type="inferred from homology"/>
<keyword evidence="7" id="KW-0012">Acyltransferase</keyword>
<dbReference type="InterPro" id="IPR014030">
    <property type="entry name" value="Ketoacyl_synth_N"/>
</dbReference>
<sequence>MKNRVVITGMGAITPLGNNVETFWENIKKGKCGIDFIKSFDVSEFKVKIAAEVKDFNPADVMDFKELKRMDRFSQMGIAAAIEAVNDAGLNDNDNDSRENWGVILGTGIGGFITIEKEKRKIIEKGPGRVSPFFIPMALCNIAAANIAIKFGIKGICDTVITACASGTSSIGNAYRILQQNQADLIIAGGSEAAMTPLALAGFTSMGALCTHNNPEQASIPFDARRTGFVMGEGAGILILETLEHAQKRGAKIYAEVVGYGATCDAYHVTAPAPGGEGGARAIKMAIDDSGINEEQISYINAHGTSTPYNDKSETEAIKTVFGKKAYDIPISSTKSMTGHMLGASGAAEAIICVKAIKESFIPPTIGLQEQDPECDLDYVPLKGRNENLQYTLSNSFGFGGQNASILFKKWQK</sequence>
<dbReference type="PROSITE" id="PS00606">
    <property type="entry name" value="KS3_1"/>
    <property type="match status" value="1"/>
</dbReference>
<dbReference type="Gene3D" id="3.40.47.10">
    <property type="match status" value="1"/>
</dbReference>
<dbReference type="PIRSF" id="PIRSF000447">
    <property type="entry name" value="KAS_II"/>
    <property type="match status" value="1"/>
</dbReference>
<keyword evidence="6" id="KW-0275">Fatty acid biosynthesis</keyword>
<evidence type="ECO:0000256" key="2">
    <source>
        <dbReference type="ARBA" id="ARBA00022516"/>
    </source>
</evidence>
<evidence type="ECO:0000313" key="9">
    <source>
        <dbReference type="EMBL" id="GAG61065.1"/>
    </source>
</evidence>
<dbReference type="AlphaFoldDB" id="X0YXP7"/>
<dbReference type="CDD" id="cd00834">
    <property type="entry name" value="KAS_I_II"/>
    <property type="match status" value="1"/>
</dbReference>
<dbReference type="PROSITE" id="PS52004">
    <property type="entry name" value="KS3_2"/>
    <property type="match status" value="1"/>
</dbReference>
<dbReference type="GO" id="GO:0004315">
    <property type="term" value="F:3-oxoacyl-[acyl-carrier-protein] synthase activity"/>
    <property type="evidence" value="ECO:0007669"/>
    <property type="project" value="InterPro"/>
</dbReference>
<accession>X0YXP7</accession>
<dbReference type="InterPro" id="IPR016039">
    <property type="entry name" value="Thiolase-like"/>
</dbReference>
<dbReference type="EMBL" id="BART01000011">
    <property type="protein sequence ID" value="GAG61065.1"/>
    <property type="molecule type" value="Genomic_DNA"/>
</dbReference>
<dbReference type="SMART" id="SM00825">
    <property type="entry name" value="PKS_KS"/>
    <property type="match status" value="1"/>
</dbReference>
<evidence type="ECO:0000256" key="3">
    <source>
        <dbReference type="ARBA" id="ARBA00022679"/>
    </source>
</evidence>
<evidence type="ECO:0000256" key="1">
    <source>
        <dbReference type="ARBA" id="ARBA00008467"/>
    </source>
</evidence>
<dbReference type="Pfam" id="PF00109">
    <property type="entry name" value="ketoacyl-synt"/>
    <property type="match status" value="1"/>
</dbReference>
<organism evidence="9">
    <name type="scientific">marine sediment metagenome</name>
    <dbReference type="NCBI Taxonomy" id="412755"/>
    <lineage>
        <taxon>unclassified sequences</taxon>
        <taxon>metagenomes</taxon>
        <taxon>ecological metagenomes</taxon>
    </lineage>
</organism>
<dbReference type="GO" id="GO:0006633">
    <property type="term" value="P:fatty acid biosynthetic process"/>
    <property type="evidence" value="ECO:0007669"/>
    <property type="project" value="UniProtKB-KW"/>
</dbReference>
<dbReference type="InterPro" id="IPR014031">
    <property type="entry name" value="Ketoacyl_synth_C"/>
</dbReference>